<dbReference type="EMBL" id="JACEFO010001178">
    <property type="protein sequence ID" value="KAF8746779.1"/>
    <property type="molecule type" value="Genomic_DNA"/>
</dbReference>
<evidence type="ECO:0000313" key="3">
    <source>
        <dbReference type="EMBL" id="KAF8746779.1"/>
    </source>
</evidence>
<evidence type="ECO:0000259" key="2">
    <source>
        <dbReference type="Pfam" id="PF12937"/>
    </source>
</evidence>
<accession>A0A835KJR3</accession>
<dbReference type="Gene3D" id="1.20.1280.50">
    <property type="match status" value="1"/>
</dbReference>
<dbReference type="Pfam" id="PF12937">
    <property type="entry name" value="F-box-like"/>
    <property type="match status" value="1"/>
</dbReference>
<dbReference type="InterPro" id="IPR036047">
    <property type="entry name" value="F-box-like_dom_sf"/>
</dbReference>
<keyword evidence="4" id="KW-1185">Reference proteome</keyword>
<dbReference type="InterPro" id="IPR001810">
    <property type="entry name" value="F-box_dom"/>
</dbReference>
<evidence type="ECO:0000313" key="4">
    <source>
        <dbReference type="Proteomes" id="UP000636709"/>
    </source>
</evidence>
<proteinExistence type="predicted"/>
<reference evidence="3" key="1">
    <citation type="submission" date="2020-07" db="EMBL/GenBank/DDBJ databases">
        <title>Genome sequence and genetic diversity analysis of an under-domesticated orphan crop, white fonio (Digitaria exilis).</title>
        <authorList>
            <person name="Bennetzen J.L."/>
            <person name="Chen S."/>
            <person name="Ma X."/>
            <person name="Wang X."/>
            <person name="Yssel A.E.J."/>
            <person name="Chaluvadi S.R."/>
            <person name="Johnson M."/>
            <person name="Gangashetty P."/>
            <person name="Hamidou F."/>
            <person name="Sanogo M.D."/>
            <person name="Zwaenepoel A."/>
            <person name="Wallace J."/>
            <person name="Van De Peer Y."/>
            <person name="Van Deynze A."/>
        </authorList>
    </citation>
    <scope>NUCLEOTIDE SEQUENCE</scope>
    <source>
        <tissue evidence="3">Leaves</tissue>
    </source>
</reference>
<protein>
    <recommendedName>
        <fullName evidence="2">F-box domain-containing protein</fullName>
    </recommendedName>
</protein>
<dbReference type="SUPFAM" id="SSF81383">
    <property type="entry name" value="F-box domain"/>
    <property type="match status" value="1"/>
</dbReference>
<feature type="domain" description="F-box" evidence="2">
    <location>
        <begin position="5"/>
        <end position="43"/>
    </location>
</feature>
<dbReference type="OrthoDB" id="615024at2759"/>
<dbReference type="AlphaFoldDB" id="A0A835KJR3"/>
<evidence type="ECO:0000256" key="1">
    <source>
        <dbReference type="SAM" id="MobiDB-lite"/>
    </source>
</evidence>
<name>A0A835KJR3_9POAL</name>
<feature type="region of interest" description="Disordered" evidence="1">
    <location>
        <begin position="168"/>
        <end position="187"/>
    </location>
</feature>
<dbReference type="PANTHER" id="PTHR33207">
    <property type="entry name" value="F-BOX DOMAIN CONTAINING PROTEIN-RELATED"/>
    <property type="match status" value="1"/>
</dbReference>
<organism evidence="3 4">
    <name type="scientific">Digitaria exilis</name>
    <dbReference type="NCBI Taxonomy" id="1010633"/>
    <lineage>
        <taxon>Eukaryota</taxon>
        <taxon>Viridiplantae</taxon>
        <taxon>Streptophyta</taxon>
        <taxon>Embryophyta</taxon>
        <taxon>Tracheophyta</taxon>
        <taxon>Spermatophyta</taxon>
        <taxon>Magnoliopsida</taxon>
        <taxon>Liliopsida</taxon>
        <taxon>Poales</taxon>
        <taxon>Poaceae</taxon>
        <taxon>PACMAD clade</taxon>
        <taxon>Panicoideae</taxon>
        <taxon>Panicodae</taxon>
        <taxon>Paniceae</taxon>
        <taxon>Anthephorinae</taxon>
        <taxon>Digitaria</taxon>
    </lineage>
</organism>
<sequence>MGDIQGIPDDVLDLIFVLLASPAHLIHAASACKRWHDIIGDPRFVSLFGSLNRRHLVAGSYHNGRHLQHLSSGYKCPAFVASSSSPPVVDGGRLSLDFLWSDNVVDSNSWKIVDSRGCLLLLSKPRYLDYDTPNPKWRMDMVVCEPSTRRFVDKDLLSGSDVREISPALRSPPALARDGGGRRGGASRRRSATLLIGLGFECRWGVYSVQPPLATGATNHIGLDAPDQGAG</sequence>
<gene>
    <name evidence="3" type="ORF">HU200_013326</name>
</gene>
<comment type="caution">
    <text evidence="3">The sequence shown here is derived from an EMBL/GenBank/DDBJ whole genome shotgun (WGS) entry which is preliminary data.</text>
</comment>
<dbReference type="Proteomes" id="UP000636709">
    <property type="component" value="Unassembled WGS sequence"/>
</dbReference>